<name>A0A926E0J8_9FIRM</name>
<proteinExistence type="inferred from homology"/>
<dbReference type="Proteomes" id="UP000610760">
    <property type="component" value="Unassembled WGS sequence"/>
</dbReference>
<dbReference type="Pfam" id="PF00496">
    <property type="entry name" value="SBP_bac_5"/>
    <property type="match status" value="1"/>
</dbReference>
<dbReference type="GO" id="GO:0043190">
    <property type="term" value="C:ATP-binding cassette (ABC) transporter complex"/>
    <property type="evidence" value="ECO:0007669"/>
    <property type="project" value="InterPro"/>
</dbReference>
<dbReference type="Gene3D" id="3.10.105.10">
    <property type="entry name" value="Dipeptide-binding Protein, Domain 3"/>
    <property type="match status" value="1"/>
</dbReference>
<dbReference type="PANTHER" id="PTHR30290">
    <property type="entry name" value="PERIPLASMIC BINDING COMPONENT OF ABC TRANSPORTER"/>
    <property type="match status" value="1"/>
</dbReference>
<dbReference type="FunFam" id="3.90.76.10:FF:000001">
    <property type="entry name" value="Oligopeptide ABC transporter substrate-binding protein"/>
    <property type="match status" value="1"/>
</dbReference>
<dbReference type="SUPFAM" id="SSF53850">
    <property type="entry name" value="Periplasmic binding protein-like II"/>
    <property type="match status" value="1"/>
</dbReference>
<evidence type="ECO:0000256" key="3">
    <source>
        <dbReference type="ARBA" id="ARBA00022448"/>
    </source>
</evidence>
<dbReference type="PIRSF" id="PIRSF002741">
    <property type="entry name" value="MppA"/>
    <property type="match status" value="1"/>
</dbReference>
<evidence type="ECO:0000256" key="4">
    <source>
        <dbReference type="ARBA" id="ARBA00022729"/>
    </source>
</evidence>
<protein>
    <submittedName>
        <fullName evidence="6">Peptide ABC transporter substrate-binding protein</fullName>
    </submittedName>
</protein>
<sequence length="531" mass="59403">MNKRFLFPLIISILFSLLLFSCGKELTPLYYDIDTAPINLDPQSAADYSSQLIINSLFEGLLRSGENGEVKPAAAESYTISDDGLTYRFILREDGRWSNGESVTADDFVFAFERLFDPATNSKHAGDFFCILNSEKVYRGEIPASQLGVRAISATELEIVLSEYNSRFLHLLTTAPAMPCNEKFFLDTKGKYGLSGKMIQGNGPFYLSSWQENALKLRRNQEYSSGDELEAESVTFNILSAMDTEATKEERFLDGRTAAVATDGIRIEELSRKGNRVSHNENTVWGIVFRAEGTPFASTDIRRALAYDSDYLAMEGALPAYFTKASAIVPQNIRIGEQSYRELAGSDLTAVYDPEQAKKLYKKGLADQGLEGITQAVLIVPAGMSHEDYFAYLSQIWQRDLGLYLTVEVLEAEEYQQRLQSGDFDCAIAALNGDYNSPYAILSQFSSGSSKNISGFKNTDFDRLLAEAVQQPDEEKAAESYKQAEKMLLQSGVFLPLYYQSEYFVTTRDAALVLYDFDSKMVDFRMKKASK</sequence>
<dbReference type="GO" id="GO:0042597">
    <property type="term" value="C:periplasmic space"/>
    <property type="evidence" value="ECO:0007669"/>
    <property type="project" value="UniProtKB-ARBA"/>
</dbReference>
<dbReference type="AlphaFoldDB" id="A0A926E0J8"/>
<dbReference type="PROSITE" id="PS51257">
    <property type="entry name" value="PROKAR_LIPOPROTEIN"/>
    <property type="match status" value="1"/>
</dbReference>
<keyword evidence="7" id="KW-1185">Reference proteome</keyword>
<dbReference type="RefSeq" id="WP_249293977.1">
    <property type="nucleotide sequence ID" value="NZ_JACRSV010000001.1"/>
</dbReference>
<dbReference type="InterPro" id="IPR039424">
    <property type="entry name" value="SBP_5"/>
</dbReference>
<comment type="similarity">
    <text evidence="2">Belongs to the bacterial solute-binding protein 5 family.</text>
</comment>
<accession>A0A926E0J8</accession>
<dbReference type="InterPro" id="IPR030678">
    <property type="entry name" value="Peptide/Ni-bd"/>
</dbReference>
<keyword evidence="4" id="KW-0732">Signal</keyword>
<dbReference type="InterPro" id="IPR000914">
    <property type="entry name" value="SBP_5_dom"/>
</dbReference>
<evidence type="ECO:0000313" key="6">
    <source>
        <dbReference type="EMBL" id="MBC8559086.1"/>
    </source>
</evidence>
<dbReference type="PANTHER" id="PTHR30290:SF10">
    <property type="entry name" value="PERIPLASMIC OLIGOPEPTIDE-BINDING PROTEIN-RELATED"/>
    <property type="match status" value="1"/>
</dbReference>
<evidence type="ECO:0000256" key="1">
    <source>
        <dbReference type="ARBA" id="ARBA00004196"/>
    </source>
</evidence>
<dbReference type="GO" id="GO:1904680">
    <property type="term" value="F:peptide transmembrane transporter activity"/>
    <property type="evidence" value="ECO:0007669"/>
    <property type="project" value="TreeGrafter"/>
</dbReference>
<evidence type="ECO:0000259" key="5">
    <source>
        <dbReference type="Pfam" id="PF00496"/>
    </source>
</evidence>
<dbReference type="GO" id="GO:0030313">
    <property type="term" value="C:cell envelope"/>
    <property type="evidence" value="ECO:0007669"/>
    <property type="project" value="UniProtKB-SubCell"/>
</dbReference>
<reference evidence="6" key="1">
    <citation type="submission" date="2020-08" db="EMBL/GenBank/DDBJ databases">
        <title>Genome public.</title>
        <authorList>
            <person name="Liu C."/>
            <person name="Sun Q."/>
        </authorList>
    </citation>
    <scope>NUCLEOTIDE SEQUENCE</scope>
    <source>
        <strain evidence="6">NSJ-33</strain>
    </source>
</reference>
<evidence type="ECO:0000313" key="7">
    <source>
        <dbReference type="Proteomes" id="UP000610760"/>
    </source>
</evidence>
<dbReference type="GO" id="GO:0015833">
    <property type="term" value="P:peptide transport"/>
    <property type="evidence" value="ECO:0007669"/>
    <property type="project" value="TreeGrafter"/>
</dbReference>
<organism evidence="6 7">
    <name type="scientific">Fumia xinanensis</name>
    <dbReference type="NCBI Taxonomy" id="2763659"/>
    <lineage>
        <taxon>Bacteria</taxon>
        <taxon>Bacillati</taxon>
        <taxon>Bacillota</taxon>
        <taxon>Clostridia</taxon>
        <taxon>Eubacteriales</taxon>
        <taxon>Oscillospiraceae</taxon>
        <taxon>Fumia</taxon>
    </lineage>
</organism>
<comment type="caution">
    <text evidence="6">The sequence shown here is derived from an EMBL/GenBank/DDBJ whole genome shotgun (WGS) entry which is preliminary data.</text>
</comment>
<keyword evidence="3" id="KW-0813">Transport</keyword>
<dbReference type="Gene3D" id="3.90.76.10">
    <property type="entry name" value="Dipeptide-binding Protein, Domain 1"/>
    <property type="match status" value="1"/>
</dbReference>
<dbReference type="CDD" id="cd08504">
    <property type="entry name" value="PBP2_OppA"/>
    <property type="match status" value="1"/>
</dbReference>
<gene>
    <name evidence="6" type="ORF">H8710_03265</name>
</gene>
<dbReference type="Gene3D" id="3.40.190.10">
    <property type="entry name" value="Periplasmic binding protein-like II"/>
    <property type="match status" value="1"/>
</dbReference>
<dbReference type="EMBL" id="JACRSV010000001">
    <property type="protein sequence ID" value="MBC8559086.1"/>
    <property type="molecule type" value="Genomic_DNA"/>
</dbReference>
<feature type="domain" description="Solute-binding protein family 5" evidence="5">
    <location>
        <begin position="69"/>
        <end position="451"/>
    </location>
</feature>
<evidence type="ECO:0000256" key="2">
    <source>
        <dbReference type="ARBA" id="ARBA00005695"/>
    </source>
</evidence>
<comment type="subcellular location">
    <subcellularLocation>
        <location evidence="1">Cell envelope</location>
    </subcellularLocation>
</comment>